<name>A0AA39I6D9_9BILA</name>
<dbReference type="Proteomes" id="UP001175271">
    <property type="component" value="Unassembled WGS sequence"/>
</dbReference>
<protein>
    <submittedName>
        <fullName evidence="1">Uncharacterized protein</fullName>
    </submittedName>
</protein>
<dbReference type="EMBL" id="JAUCMV010000002">
    <property type="protein sequence ID" value="KAK0417189.1"/>
    <property type="molecule type" value="Genomic_DNA"/>
</dbReference>
<proteinExistence type="predicted"/>
<gene>
    <name evidence="1" type="ORF">QR680_012868</name>
</gene>
<organism evidence="1 2">
    <name type="scientific">Steinernema hermaphroditum</name>
    <dbReference type="NCBI Taxonomy" id="289476"/>
    <lineage>
        <taxon>Eukaryota</taxon>
        <taxon>Metazoa</taxon>
        <taxon>Ecdysozoa</taxon>
        <taxon>Nematoda</taxon>
        <taxon>Chromadorea</taxon>
        <taxon>Rhabditida</taxon>
        <taxon>Tylenchina</taxon>
        <taxon>Panagrolaimomorpha</taxon>
        <taxon>Strongyloidoidea</taxon>
        <taxon>Steinernematidae</taxon>
        <taxon>Steinernema</taxon>
    </lineage>
</organism>
<reference evidence="1" key="1">
    <citation type="submission" date="2023-06" db="EMBL/GenBank/DDBJ databases">
        <title>Genomic analysis of the entomopathogenic nematode Steinernema hermaphroditum.</title>
        <authorList>
            <person name="Schwarz E.M."/>
            <person name="Heppert J.K."/>
            <person name="Baniya A."/>
            <person name="Schwartz H.T."/>
            <person name="Tan C.-H."/>
            <person name="Antoshechkin I."/>
            <person name="Sternberg P.W."/>
            <person name="Goodrich-Blair H."/>
            <person name="Dillman A.R."/>
        </authorList>
    </citation>
    <scope>NUCLEOTIDE SEQUENCE</scope>
    <source>
        <strain evidence="1">PS9179</strain>
        <tissue evidence="1">Whole animal</tissue>
    </source>
</reference>
<sequence length="69" mass="7244">MAWRRSAVRIGGRCACDCSPAGSAKVPDFLCGGISNFFLPTINHLGRYPVFAPPQPTPLAISRSAPEGG</sequence>
<evidence type="ECO:0000313" key="2">
    <source>
        <dbReference type="Proteomes" id="UP001175271"/>
    </source>
</evidence>
<dbReference type="AlphaFoldDB" id="A0AA39I6D9"/>
<evidence type="ECO:0000313" key="1">
    <source>
        <dbReference type="EMBL" id="KAK0417189.1"/>
    </source>
</evidence>
<comment type="caution">
    <text evidence="1">The sequence shown here is derived from an EMBL/GenBank/DDBJ whole genome shotgun (WGS) entry which is preliminary data.</text>
</comment>
<keyword evidence="2" id="KW-1185">Reference proteome</keyword>
<accession>A0AA39I6D9</accession>